<keyword evidence="7" id="KW-1185">Reference proteome</keyword>
<feature type="transmembrane region" description="Helical" evidence="4">
    <location>
        <begin position="7"/>
        <end position="28"/>
    </location>
</feature>
<dbReference type="PROSITE" id="PS51677">
    <property type="entry name" value="NODB"/>
    <property type="match status" value="1"/>
</dbReference>
<dbReference type="Pfam" id="PF01522">
    <property type="entry name" value="Polysacc_deac_1"/>
    <property type="match status" value="1"/>
</dbReference>
<comment type="caution">
    <text evidence="6">The sequence shown here is derived from an EMBL/GenBank/DDBJ whole genome shotgun (WGS) entry which is preliminary data.</text>
</comment>
<dbReference type="InterPro" id="IPR011330">
    <property type="entry name" value="Glyco_hydro/deAcase_b/a-brl"/>
</dbReference>
<reference evidence="6 7" key="1">
    <citation type="submission" date="2019-06" db="EMBL/GenBank/DDBJ databases">
        <title>Sequencing the genomes of 1000 actinobacteria strains.</title>
        <authorList>
            <person name="Klenk H.-P."/>
        </authorList>
    </citation>
    <scope>NUCLEOTIDE SEQUENCE [LARGE SCALE GENOMIC DNA]</scope>
    <source>
        <strain evidence="6 7">DSM 8251</strain>
    </source>
</reference>
<dbReference type="EMBL" id="VFOR01000002">
    <property type="protein sequence ID" value="TQL57660.1"/>
    <property type="molecule type" value="Genomic_DNA"/>
</dbReference>
<dbReference type="OrthoDB" id="3173508at2"/>
<protein>
    <submittedName>
        <fullName evidence="6">Peptidoglycan/xylan/chitin deacetylase (PgdA/CDA1 family)</fullName>
    </submittedName>
</protein>
<accession>A0A542ZBN5</accession>
<evidence type="ECO:0000256" key="4">
    <source>
        <dbReference type="SAM" id="Phobius"/>
    </source>
</evidence>
<dbReference type="GO" id="GO:0016020">
    <property type="term" value="C:membrane"/>
    <property type="evidence" value="ECO:0007669"/>
    <property type="project" value="TreeGrafter"/>
</dbReference>
<sequence length="284" mass="29720">MKRILELMVPGLVGVLMMGAGVGVLPVGGAAQTEETLPTPTAPVAEPSSDVSASEEEPVDGKAGDEPGIETAAAAPAIDCAVLKCVALTFDDGPSPEYTPRVLDTLVSEGVPGTFFMQGSNLKAYPEVAKQVAQTPGMEIANHTATHPDLTGVNDERLRAEIGGAADELERVTGKRPVALRPPYGLQDETVSKVAGELGQAVILWDVDTQDWQESDPAAINQTVTEEVQAGSVVLMHDIHASAPSALPQMVRSLKEQGYTLVTVSELFGKPEPGKVYENGAESV</sequence>
<dbReference type="Proteomes" id="UP000316196">
    <property type="component" value="Unassembled WGS sequence"/>
</dbReference>
<keyword evidence="4" id="KW-1133">Transmembrane helix</keyword>
<keyword evidence="4" id="KW-0812">Transmembrane</keyword>
<dbReference type="InterPro" id="IPR002509">
    <property type="entry name" value="NODB_dom"/>
</dbReference>
<feature type="region of interest" description="Disordered" evidence="3">
    <location>
        <begin position="34"/>
        <end position="67"/>
    </location>
</feature>
<evidence type="ECO:0000259" key="5">
    <source>
        <dbReference type="PROSITE" id="PS51677"/>
    </source>
</evidence>
<dbReference type="PANTHER" id="PTHR10587">
    <property type="entry name" value="GLYCOSYL TRANSFERASE-RELATED"/>
    <property type="match status" value="1"/>
</dbReference>
<feature type="domain" description="NodB homology" evidence="5">
    <location>
        <begin position="84"/>
        <end position="262"/>
    </location>
</feature>
<dbReference type="PANTHER" id="PTHR10587:SF133">
    <property type="entry name" value="CHITIN DEACETYLASE 1-RELATED"/>
    <property type="match status" value="1"/>
</dbReference>
<evidence type="ECO:0000313" key="6">
    <source>
        <dbReference type="EMBL" id="TQL57660.1"/>
    </source>
</evidence>
<keyword evidence="1" id="KW-0479">Metal-binding</keyword>
<evidence type="ECO:0000256" key="1">
    <source>
        <dbReference type="ARBA" id="ARBA00022723"/>
    </source>
</evidence>
<keyword evidence="4" id="KW-0472">Membrane</keyword>
<dbReference type="CDD" id="cd10917">
    <property type="entry name" value="CE4_NodB_like_6s_7s"/>
    <property type="match status" value="1"/>
</dbReference>
<proteinExistence type="predicted"/>
<name>A0A542ZBN5_9ACTN</name>
<dbReference type="Gene3D" id="3.20.20.370">
    <property type="entry name" value="Glycoside hydrolase/deacetylase"/>
    <property type="match status" value="1"/>
</dbReference>
<dbReference type="AlphaFoldDB" id="A0A542ZBN5"/>
<dbReference type="RefSeq" id="WP_142093515.1">
    <property type="nucleotide sequence ID" value="NZ_BAAAMD010000003.1"/>
</dbReference>
<organism evidence="6 7">
    <name type="scientific">Propioniferax innocua</name>
    <dbReference type="NCBI Taxonomy" id="1753"/>
    <lineage>
        <taxon>Bacteria</taxon>
        <taxon>Bacillati</taxon>
        <taxon>Actinomycetota</taxon>
        <taxon>Actinomycetes</taxon>
        <taxon>Propionibacteriales</taxon>
        <taxon>Propionibacteriaceae</taxon>
        <taxon>Propioniferax</taxon>
    </lineage>
</organism>
<dbReference type="GO" id="GO:0016810">
    <property type="term" value="F:hydrolase activity, acting on carbon-nitrogen (but not peptide) bonds"/>
    <property type="evidence" value="ECO:0007669"/>
    <property type="project" value="InterPro"/>
</dbReference>
<dbReference type="InterPro" id="IPR050248">
    <property type="entry name" value="Polysacc_deacetylase_ArnD"/>
</dbReference>
<dbReference type="SUPFAM" id="SSF88713">
    <property type="entry name" value="Glycoside hydrolase/deacetylase"/>
    <property type="match status" value="1"/>
</dbReference>
<evidence type="ECO:0000256" key="3">
    <source>
        <dbReference type="SAM" id="MobiDB-lite"/>
    </source>
</evidence>
<gene>
    <name evidence="6" type="ORF">FB460_1497</name>
</gene>
<dbReference type="GO" id="GO:0005975">
    <property type="term" value="P:carbohydrate metabolic process"/>
    <property type="evidence" value="ECO:0007669"/>
    <property type="project" value="InterPro"/>
</dbReference>
<evidence type="ECO:0000313" key="7">
    <source>
        <dbReference type="Proteomes" id="UP000316196"/>
    </source>
</evidence>
<keyword evidence="2" id="KW-0378">Hydrolase</keyword>
<dbReference type="GO" id="GO:0046872">
    <property type="term" value="F:metal ion binding"/>
    <property type="evidence" value="ECO:0007669"/>
    <property type="project" value="UniProtKB-KW"/>
</dbReference>
<evidence type="ECO:0000256" key="2">
    <source>
        <dbReference type="ARBA" id="ARBA00022801"/>
    </source>
</evidence>